<sequence>MGSLIICFTSAFVIYYYLNFSTWAKNNLASSSAPRVLPQAKALQYELIKLGIKARLERFTNQEQMVISIPESKITIEIEGTQVPVTDKNPMHDLRRTHYSLVNGHYTIRIPNSLIKSNLMQSVHYVNRIIASHKTNSEQAIAYPFEYSLLLNKAS</sequence>
<dbReference type="OrthoDB" id="894178at2"/>
<evidence type="ECO:0000313" key="2">
    <source>
        <dbReference type="Proteomes" id="UP000253919"/>
    </source>
</evidence>
<dbReference type="Proteomes" id="UP000253919">
    <property type="component" value="Unassembled WGS sequence"/>
</dbReference>
<reference evidence="1 2" key="1">
    <citation type="submission" date="2018-04" db="EMBL/GenBank/DDBJ databases">
        <title>Adhaeribacter sp. HMF7616 genome sequencing and assembly.</title>
        <authorList>
            <person name="Kang H."/>
            <person name="Kang J."/>
            <person name="Cha I."/>
            <person name="Kim H."/>
            <person name="Joh K."/>
        </authorList>
    </citation>
    <scope>NUCLEOTIDE SEQUENCE [LARGE SCALE GENOMIC DNA]</scope>
    <source>
        <strain evidence="1 2">HMF7616</strain>
    </source>
</reference>
<name>A0A369QAJ8_9BACT</name>
<protein>
    <submittedName>
        <fullName evidence="1">Uncharacterized protein</fullName>
    </submittedName>
</protein>
<accession>A0A369QAJ8</accession>
<comment type="caution">
    <text evidence="1">The sequence shown here is derived from an EMBL/GenBank/DDBJ whole genome shotgun (WGS) entry which is preliminary data.</text>
</comment>
<proteinExistence type="predicted"/>
<dbReference type="RefSeq" id="WP_115371278.1">
    <property type="nucleotide sequence ID" value="NZ_QASA01000001.1"/>
</dbReference>
<gene>
    <name evidence="1" type="ORF">AHMF7616_00306</name>
</gene>
<dbReference type="EMBL" id="QASA01000001">
    <property type="protein sequence ID" value="RDC61724.1"/>
    <property type="molecule type" value="Genomic_DNA"/>
</dbReference>
<organism evidence="1 2">
    <name type="scientific">Adhaeribacter pallidiroseus</name>
    <dbReference type="NCBI Taxonomy" id="2072847"/>
    <lineage>
        <taxon>Bacteria</taxon>
        <taxon>Pseudomonadati</taxon>
        <taxon>Bacteroidota</taxon>
        <taxon>Cytophagia</taxon>
        <taxon>Cytophagales</taxon>
        <taxon>Hymenobacteraceae</taxon>
        <taxon>Adhaeribacter</taxon>
    </lineage>
</organism>
<keyword evidence="2" id="KW-1185">Reference proteome</keyword>
<evidence type="ECO:0000313" key="1">
    <source>
        <dbReference type="EMBL" id="RDC61724.1"/>
    </source>
</evidence>
<dbReference type="AlphaFoldDB" id="A0A369QAJ8"/>